<dbReference type="EMBL" id="VTOY01000003">
    <property type="protein sequence ID" value="TYZ23377.1"/>
    <property type="molecule type" value="Genomic_DNA"/>
</dbReference>
<evidence type="ECO:0000313" key="3">
    <source>
        <dbReference type="Proteomes" id="UP000323646"/>
    </source>
</evidence>
<dbReference type="InterPro" id="IPR002559">
    <property type="entry name" value="Transposase_11"/>
</dbReference>
<reference evidence="2 3" key="1">
    <citation type="submission" date="2019-08" db="EMBL/GenBank/DDBJ databases">
        <title>Selenomonas sp. mPRGC5 and Selenomonas sp. mPRGC8 isolated from ruminal fluid of dairy goat (Capra hircus).</title>
        <authorList>
            <person name="Poothong S."/>
            <person name="Nuengjamnong C."/>
            <person name="Tanasupawat S."/>
        </authorList>
    </citation>
    <scope>NUCLEOTIDE SEQUENCE [LARGE SCALE GENOMIC DNA]</scope>
    <source>
        <strain evidence="3">mPRGC5</strain>
    </source>
</reference>
<evidence type="ECO:0000259" key="1">
    <source>
        <dbReference type="Pfam" id="PF01609"/>
    </source>
</evidence>
<organism evidence="2 3">
    <name type="scientific">Selenomonas ruminis</name>
    <dbReference type="NCBI Taxonomy" id="2593411"/>
    <lineage>
        <taxon>Bacteria</taxon>
        <taxon>Bacillati</taxon>
        <taxon>Bacillota</taxon>
        <taxon>Negativicutes</taxon>
        <taxon>Selenomonadales</taxon>
        <taxon>Selenomonadaceae</taxon>
        <taxon>Selenomonas</taxon>
    </lineage>
</organism>
<evidence type="ECO:0000313" key="2">
    <source>
        <dbReference type="EMBL" id="TYZ23377.1"/>
    </source>
</evidence>
<dbReference type="OrthoDB" id="111809at2"/>
<accession>A0A5D6W5Z2</accession>
<feature type="domain" description="Transposase IS4-like" evidence="1">
    <location>
        <begin position="1"/>
        <end position="66"/>
    </location>
</feature>
<dbReference type="GO" id="GO:0006313">
    <property type="term" value="P:DNA transposition"/>
    <property type="evidence" value="ECO:0007669"/>
    <property type="project" value="InterPro"/>
</dbReference>
<name>A0A5D6W5Z2_9FIRM</name>
<dbReference type="Pfam" id="PF01609">
    <property type="entry name" value="DDE_Tnp_1"/>
    <property type="match status" value="1"/>
</dbReference>
<dbReference type="RefSeq" id="WP_149171129.1">
    <property type="nucleotide sequence ID" value="NZ_VTOY01000003.1"/>
</dbReference>
<protein>
    <submittedName>
        <fullName evidence="2">Transposase</fullName>
    </submittedName>
</protein>
<dbReference type="AlphaFoldDB" id="A0A5D6W5Z2"/>
<dbReference type="GO" id="GO:0004803">
    <property type="term" value="F:transposase activity"/>
    <property type="evidence" value="ECO:0007669"/>
    <property type="project" value="InterPro"/>
</dbReference>
<sequence>MVAFEITGGQVHDSKMAISLLEAANIAFVYFNADMAYGTKNIREYIQSLDADMACPNKSNAKIIYKFDKGQYKGRNVVERYF</sequence>
<keyword evidence="3" id="KW-1185">Reference proteome</keyword>
<dbReference type="GO" id="GO:0003677">
    <property type="term" value="F:DNA binding"/>
    <property type="evidence" value="ECO:0007669"/>
    <property type="project" value="InterPro"/>
</dbReference>
<dbReference type="Proteomes" id="UP000323646">
    <property type="component" value="Unassembled WGS sequence"/>
</dbReference>
<gene>
    <name evidence="2" type="ORF">FZ040_05720</name>
</gene>
<comment type="caution">
    <text evidence="2">The sequence shown here is derived from an EMBL/GenBank/DDBJ whole genome shotgun (WGS) entry which is preliminary data.</text>
</comment>
<proteinExistence type="predicted"/>